<keyword evidence="6 8" id="KW-1133">Transmembrane helix</keyword>
<keyword evidence="4" id="KW-0547">Nucleotide-binding</keyword>
<feature type="transmembrane region" description="Helical" evidence="8">
    <location>
        <begin position="297"/>
        <end position="322"/>
    </location>
</feature>
<evidence type="ECO:0000256" key="3">
    <source>
        <dbReference type="ARBA" id="ARBA00022692"/>
    </source>
</evidence>
<feature type="transmembrane region" description="Helical" evidence="8">
    <location>
        <begin position="47"/>
        <end position="72"/>
    </location>
</feature>
<dbReference type="PROSITE" id="PS50893">
    <property type="entry name" value="ABC_TRANSPORTER_2"/>
    <property type="match status" value="1"/>
</dbReference>
<dbReference type="Proteomes" id="UP001201701">
    <property type="component" value="Unassembled WGS sequence"/>
</dbReference>
<keyword evidence="12" id="KW-1185">Reference proteome</keyword>
<proteinExistence type="inferred from homology"/>
<feature type="domain" description="ABC transporter" evidence="9">
    <location>
        <begin position="364"/>
        <end position="606"/>
    </location>
</feature>
<feature type="transmembrane region" description="Helical" evidence="8">
    <location>
        <begin position="271"/>
        <end position="291"/>
    </location>
</feature>
<feature type="domain" description="ABC transmembrane type-1" evidence="10">
    <location>
        <begin position="47"/>
        <end position="316"/>
    </location>
</feature>
<dbReference type="GO" id="GO:0005524">
    <property type="term" value="F:ATP binding"/>
    <property type="evidence" value="ECO:0007669"/>
    <property type="project" value="UniProtKB-KW"/>
</dbReference>
<dbReference type="PANTHER" id="PTHR43394:SF1">
    <property type="entry name" value="ATP-BINDING CASSETTE SUB-FAMILY B MEMBER 10, MITOCHONDRIAL"/>
    <property type="match status" value="1"/>
</dbReference>
<dbReference type="Pfam" id="PF00664">
    <property type="entry name" value="ABC_membrane"/>
    <property type="match status" value="1"/>
</dbReference>
<feature type="transmembrane region" description="Helical" evidence="8">
    <location>
        <begin position="157"/>
        <end position="181"/>
    </location>
</feature>
<dbReference type="PROSITE" id="PS50929">
    <property type="entry name" value="ABC_TM1F"/>
    <property type="match status" value="1"/>
</dbReference>
<keyword evidence="3 8" id="KW-0812">Transmembrane</keyword>
<reference evidence="11 12" key="1">
    <citation type="submission" date="2022-02" db="EMBL/GenBank/DDBJ databases">
        <title>Draft genome sequence of Mezorhizobium retamae strain IRAMC:0171 isolated from Retama raetam nodules.</title>
        <authorList>
            <person name="Bengaied R."/>
            <person name="Sbissi I."/>
            <person name="Huber K."/>
            <person name="Ghodbane F."/>
            <person name="Nouioui I."/>
            <person name="Tarhouni M."/>
            <person name="Gtari M."/>
        </authorList>
    </citation>
    <scope>NUCLEOTIDE SEQUENCE [LARGE SCALE GENOMIC DNA]</scope>
    <source>
        <strain evidence="11 12">IRAMC:0171</strain>
    </source>
</reference>
<dbReference type="PROSITE" id="PS00211">
    <property type="entry name" value="ABC_TRANSPORTER_1"/>
    <property type="match status" value="1"/>
</dbReference>
<name>A0ABS9QGJ6_9HYPH</name>
<evidence type="ECO:0000259" key="9">
    <source>
        <dbReference type="PROSITE" id="PS50893"/>
    </source>
</evidence>
<comment type="subcellular location">
    <subcellularLocation>
        <location evidence="1">Cell membrane</location>
        <topology evidence="1">Multi-pass membrane protein</topology>
    </subcellularLocation>
</comment>
<sequence length="634" mass="70013">MFAKVFDWFETRYSPVALAEDRQPPMGLWNFFRYFIMQFRAGFAMRMLFVAAGAVVDAMLPIFVGVIVGMLASSDPRSFFIEQGTTLVVMACVVFLRPLTIVLDALVRNHAIAANFIDLIRWQSHWHVTRQDWTFFQNDFAGRIGTKVMQGGDSIEIAVNLTIDTVWYAMVFVVVAITVLARFDVTLVAAIAVWLVLYGLLLRYCMPLIARRSTDLSEEWSVMSGRIVDSYTNILTLKTFSTGEHEDRYVSQAVVRHAETFYRLMRVFTGMWSALFFMNASLLVAISWLALARWSVGGMSAAAVATAIPFALQIAGISYRILDAGGNIFRQIGTAGNSMTTVAKPIRMLDKPGAETLRVTKGAIELDRVNFNYGRKDGKGGLIENLSLKIAPGERVGVIGRSGAGKSTLVNLLLRLYDVQDGRVLIDGQDVRDVTQESVRAAIGFVSQDTSLLHRSVRENLKYGRQEATDADISRVVEAAQVADVVAGLVDREGRTGFDAHVGERGVKLSGGQRQRIAIARVMLKDAPILILDEATSALDSEVEAAIQENLYRLMEGKTVIAIAHRLSTIAAMDRLVVMDRGRIIEEGSHDELVAKGGLYAQLWQRQSGGFQLHDDLGIDAAADLKVTEEAVEQ</sequence>
<comment type="similarity">
    <text evidence="2">Belongs to the ABC transporter superfamily.</text>
</comment>
<dbReference type="InterPro" id="IPR036640">
    <property type="entry name" value="ABC1_TM_sf"/>
</dbReference>
<dbReference type="InterPro" id="IPR017871">
    <property type="entry name" value="ABC_transporter-like_CS"/>
</dbReference>
<evidence type="ECO:0000256" key="7">
    <source>
        <dbReference type="ARBA" id="ARBA00023136"/>
    </source>
</evidence>
<dbReference type="InterPro" id="IPR027417">
    <property type="entry name" value="P-loop_NTPase"/>
</dbReference>
<dbReference type="SUPFAM" id="SSF52540">
    <property type="entry name" value="P-loop containing nucleoside triphosphate hydrolases"/>
    <property type="match status" value="1"/>
</dbReference>
<dbReference type="SUPFAM" id="SSF90123">
    <property type="entry name" value="ABC transporter transmembrane region"/>
    <property type="match status" value="1"/>
</dbReference>
<organism evidence="11 12">
    <name type="scientific">Mesorhizobium retamae</name>
    <dbReference type="NCBI Taxonomy" id="2912854"/>
    <lineage>
        <taxon>Bacteria</taxon>
        <taxon>Pseudomonadati</taxon>
        <taxon>Pseudomonadota</taxon>
        <taxon>Alphaproteobacteria</taxon>
        <taxon>Hyphomicrobiales</taxon>
        <taxon>Phyllobacteriaceae</taxon>
        <taxon>Mesorhizobium</taxon>
    </lineage>
</organism>
<evidence type="ECO:0000256" key="1">
    <source>
        <dbReference type="ARBA" id="ARBA00004651"/>
    </source>
</evidence>
<evidence type="ECO:0000256" key="6">
    <source>
        <dbReference type="ARBA" id="ARBA00022989"/>
    </source>
</evidence>
<comment type="caution">
    <text evidence="11">The sequence shown here is derived from an EMBL/GenBank/DDBJ whole genome shotgun (WGS) entry which is preliminary data.</text>
</comment>
<dbReference type="RefSeq" id="WP_239366817.1">
    <property type="nucleotide sequence ID" value="NZ_JAKREW010000015.1"/>
</dbReference>
<dbReference type="InterPro" id="IPR003593">
    <property type="entry name" value="AAA+_ATPase"/>
</dbReference>
<feature type="transmembrane region" description="Helical" evidence="8">
    <location>
        <begin position="187"/>
        <end position="206"/>
    </location>
</feature>
<dbReference type="Gene3D" id="1.20.1560.10">
    <property type="entry name" value="ABC transporter type 1, transmembrane domain"/>
    <property type="match status" value="1"/>
</dbReference>
<accession>A0ABS9QGJ6</accession>
<dbReference type="SMART" id="SM00382">
    <property type="entry name" value="AAA"/>
    <property type="match status" value="1"/>
</dbReference>
<evidence type="ECO:0000256" key="5">
    <source>
        <dbReference type="ARBA" id="ARBA00022840"/>
    </source>
</evidence>
<evidence type="ECO:0000259" key="10">
    <source>
        <dbReference type="PROSITE" id="PS50929"/>
    </source>
</evidence>
<dbReference type="InterPro" id="IPR011527">
    <property type="entry name" value="ABC1_TM_dom"/>
</dbReference>
<protein>
    <submittedName>
        <fullName evidence="11">ABC transporter ATP-binding protein/permease</fullName>
    </submittedName>
</protein>
<keyword evidence="5 11" id="KW-0067">ATP-binding</keyword>
<keyword evidence="7 8" id="KW-0472">Membrane</keyword>
<evidence type="ECO:0000256" key="2">
    <source>
        <dbReference type="ARBA" id="ARBA00005417"/>
    </source>
</evidence>
<dbReference type="EMBL" id="JAKREW010000015">
    <property type="protein sequence ID" value="MCG7506540.1"/>
    <property type="molecule type" value="Genomic_DNA"/>
</dbReference>
<dbReference type="InterPro" id="IPR039421">
    <property type="entry name" value="Type_1_exporter"/>
</dbReference>
<feature type="transmembrane region" description="Helical" evidence="8">
    <location>
        <begin position="84"/>
        <end position="107"/>
    </location>
</feature>
<gene>
    <name evidence="11" type="ORF">L4923_16050</name>
</gene>
<evidence type="ECO:0000313" key="11">
    <source>
        <dbReference type="EMBL" id="MCG7506540.1"/>
    </source>
</evidence>
<dbReference type="Pfam" id="PF00005">
    <property type="entry name" value="ABC_tran"/>
    <property type="match status" value="1"/>
</dbReference>
<dbReference type="InterPro" id="IPR003439">
    <property type="entry name" value="ABC_transporter-like_ATP-bd"/>
</dbReference>
<dbReference type="Gene3D" id="3.40.50.300">
    <property type="entry name" value="P-loop containing nucleotide triphosphate hydrolases"/>
    <property type="match status" value="1"/>
</dbReference>
<evidence type="ECO:0000313" key="12">
    <source>
        <dbReference type="Proteomes" id="UP001201701"/>
    </source>
</evidence>
<dbReference type="PANTHER" id="PTHR43394">
    <property type="entry name" value="ATP-DEPENDENT PERMEASE MDL1, MITOCHONDRIAL"/>
    <property type="match status" value="1"/>
</dbReference>
<evidence type="ECO:0000256" key="4">
    <source>
        <dbReference type="ARBA" id="ARBA00022741"/>
    </source>
</evidence>
<evidence type="ECO:0000256" key="8">
    <source>
        <dbReference type="SAM" id="Phobius"/>
    </source>
</evidence>